<dbReference type="PROSITE" id="PS51186">
    <property type="entry name" value="GNAT"/>
    <property type="match status" value="1"/>
</dbReference>
<evidence type="ECO:0000259" key="3">
    <source>
        <dbReference type="PROSITE" id="PS51186"/>
    </source>
</evidence>
<dbReference type="SUPFAM" id="SSF55729">
    <property type="entry name" value="Acyl-CoA N-acyltransferases (Nat)"/>
    <property type="match status" value="1"/>
</dbReference>
<dbReference type="PANTHER" id="PTHR43877:SF2">
    <property type="entry name" value="AMINOALKYLPHOSPHONATE N-ACETYLTRANSFERASE-RELATED"/>
    <property type="match status" value="1"/>
</dbReference>
<dbReference type="InterPro" id="IPR050832">
    <property type="entry name" value="Bact_Acetyltransf"/>
</dbReference>
<dbReference type="OrthoDB" id="529907at2"/>
<feature type="domain" description="N-acetyltransferase" evidence="3">
    <location>
        <begin position="1"/>
        <end position="142"/>
    </location>
</feature>
<evidence type="ECO:0000313" key="4">
    <source>
        <dbReference type="EMBL" id="PRQ07774.1"/>
    </source>
</evidence>
<dbReference type="Pfam" id="PF00583">
    <property type="entry name" value="Acetyltransf_1"/>
    <property type="match status" value="1"/>
</dbReference>
<evidence type="ECO:0000313" key="5">
    <source>
        <dbReference type="Proteomes" id="UP000238823"/>
    </source>
</evidence>
<evidence type="ECO:0000256" key="2">
    <source>
        <dbReference type="ARBA" id="ARBA00023315"/>
    </source>
</evidence>
<reference evidence="4 5" key="1">
    <citation type="submission" date="2018-03" db="EMBL/GenBank/DDBJ databases">
        <title>Draft Genome Sequences of the Obligatory Marine Myxobacteria Enhygromyxa salina SWB007.</title>
        <authorList>
            <person name="Poehlein A."/>
            <person name="Moghaddam J.A."/>
            <person name="Harms H."/>
            <person name="Alanjari M."/>
            <person name="Koenig G.M."/>
            <person name="Daniel R."/>
            <person name="Schaeberle T.F."/>
        </authorList>
    </citation>
    <scope>NUCLEOTIDE SEQUENCE [LARGE SCALE GENOMIC DNA]</scope>
    <source>
        <strain evidence="4 5">SWB007</strain>
    </source>
</reference>
<dbReference type="GO" id="GO:0016747">
    <property type="term" value="F:acyltransferase activity, transferring groups other than amino-acyl groups"/>
    <property type="evidence" value="ECO:0007669"/>
    <property type="project" value="InterPro"/>
</dbReference>
<dbReference type="PANTHER" id="PTHR43877">
    <property type="entry name" value="AMINOALKYLPHOSPHONATE N-ACETYLTRANSFERASE-RELATED-RELATED"/>
    <property type="match status" value="1"/>
</dbReference>
<keyword evidence="2" id="KW-0012">Acyltransferase</keyword>
<accession>A0A2S9YRQ0</accession>
<protein>
    <submittedName>
        <fullName evidence="4">Ribosomal-protein-alanine N-acetyltransferase</fullName>
    </submittedName>
</protein>
<dbReference type="EMBL" id="PVNL01000050">
    <property type="protein sequence ID" value="PRQ07774.1"/>
    <property type="molecule type" value="Genomic_DNA"/>
</dbReference>
<dbReference type="CDD" id="cd04301">
    <property type="entry name" value="NAT_SF"/>
    <property type="match status" value="1"/>
</dbReference>
<dbReference type="Gene3D" id="3.40.630.30">
    <property type="match status" value="1"/>
</dbReference>
<dbReference type="Proteomes" id="UP000238823">
    <property type="component" value="Unassembled WGS sequence"/>
</dbReference>
<name>A0A2S9YRQ0_9BACT</name>
<comment type="caution">
    <text evidence="4">The sequence shown here is derived from an EMBL/GenBank/DDBJ whole genome shotgun (WGS) entry which is preliminary data.</text>
</comment>
<evidence type="ECO:0000256" key="1">
    <source>
        <dbReference type="ARBA" id="ARBA00022679"/>
    </source>
</evidence>
<dbReference type="InterPro" id="IPR016181">
    <property type="entry name" value="Acyl_CoA_acyltransferase"/>
</dbReference>
<organism evidence="4 5">
    <name type="scientific">Enhygromyxa salina</name>
    <dbReference type="NCBI Taxonomy" id="215803"/>
    <lineage>
        <taxon>Bacteria</taxon>
        <taxon>Pseudomonadati</taxon>
        <taxon>Myxococcota</taxon>
        <taxon>Polyangia</taxon>
        <taxon>Nannocystales</taxon>
        <taxon>Nannocystaceae</taxon>
        <taxon>Enhygromyxa</taxon>
    </lineage>
</organism>
<proteinExistence type="predicted"/>
<dbReference type="InterPro" id="IPR000182">
    <property type="entry name" value="GNAT_dom"/>
</dbReference>
<gene>
    <name evidence="4" type="ORF">ENSA7_25420</name>
</gene>
<sequence>MSVREATLEDLDALLELDAACFARPWGPEAWREAVAGGEIVLVADTPARGLACANVIFECCELRRIAVEPGARRSGLARSLLRAVIARARRAGCERVQLEVAEGNVAACSLYRAHGFSSVGRRPGYYRNPPDAALLMDLVIVPKP</sequence>
<dbReference type="AlphaFoldDB" id="A0A2S9YRQ0"/>
<keyword evidence="1 4" id="KW-0808">Transferase</keyword>